<dbReference type="EMBL" id="KZ826352">
    <property type="protein sequence ID" value="PYI06051.1"/>
    <property type="molecule type" value="Genomic_DNA"/>
</dbReference>
<dbReference type="Proteomes" id="UP000248423">
    <property type="component" value="Unassembled WGS sequence"/>
</dbReference>
<evidence type="ECO:0000313" key="2">
    <source>
        <dbReference type="EMBL" id="PYI06051.1"/>
    </source>
</evidence>
<dbReference type="AlphaFoldDB" id="A0A319E887"/>
<organism evidence="2 3">
    <name type="scientific">Aspergillus sclerotiicarbonarius (strain CBS 121057 / IBT 28362)</name>
    <dbReference type="NCBI Taxonomy" id="1448318"/>
    <lineage>
        <taxon>Eukaryota</taxon>
        <taxon>Fungi</taxon>
        <taxon>Dikarya</taxon>
        <taxon>Ascomycota</taxon>
        <taxon>Pezizomycotina</taxon>
        <taxon>Eurotiomycetes</taxon>
        <taxon>Eurotiomycetidae</taxon>
        <taxon>Eurotiales</taxon>
        <taxon>Aspergillaceae</taxon>
        <taxon>Aspergillus</taxon>
        <taxon>Aspergillus subgen. Circumdati</taxon>
    </lineage>
</organism>
<evidence type="ECO:0000313" key="3">
    <source>
        <dbReference type="Proteomes" id="UP000248423"/>
    </source>
</evidence>
<reference evidence="2 3" key="1">
    <citation type="submission" date="2018-02" db="EMBL/GenBank/DDBJ databases">
        <title>The genomes of Aspergillus section Nigri reveals drivers in fungal speciation.</title>
        <authorList>
            <consortium name="DOE Joint Genome Institute"/>
            <person name="Vesth T.C."/>
            <person name="Nybo J."/>
            <person name="Theobald S."/>
            <person name="Brandl J."/>
            <person name="Frisvad J.C."/>
            <person name="Nielsen K.F."/>
            <person name="Lyhne E.K."/>
            <person name="Kogle M.E."/>
            <person name="Kuo A."/>
            <person name="Riley R."/>
            <person name="Clum A."/>
            <person name="Nolan M."/>
            <person name="Lipzen A."/>
            <person name="Salamov A."/>
            <person name="Henrissat B."/>
            <person name="Wiebenga A."/>
            <person name="De vries R.P."/>
            <person name="Grigoriev I.V."/>
            <person name="Mortensen U.H."/>
            <person name="Andersen M.R."/>
            <person name="Baker S.E."/>
        </authorList>
    </citation>
    <scope>NUCLEOTIDE SEQUENCE [LARGE SCALE GENOMIC DNA]</scope>
    <source>
        <strain evidence="2 3">CBS 121057</strain>
    </source>
</reference>
<feature type="signal peptide" evidence="1">
    <location>
        <begin position="1"/>
        <end position="18"/>
    </location>
</feature>
<feature type="non-terminal residue" evidence="2">
    <location>
        <position position="114"/>
    </location>
</feature>
<name>A0A319E887_ASPSB</name>
<dbReference type="OrthoDB" id="3540486at2759"/>
<proteinExistence type="predicted"/>
<evidence type="ECO:0000256" key="1">
    <source>
        <dbReference type="SAM" id="SignalP"/>
    </source>
</evidence>
<keyword evidence="1" id="KW-0732">Signal</keyword>
<feature type="non-terminal residue" evidence="2">
    <location>
        <position position="1"/>
    </location>
</feature>
<feature type="chain" id="PRO_5016281819" evidence="1">
    <location>
        <begin position="19"/>
        <end position="114"/>
    </location>
</feature>
<accession>A0A319E887</accession>
<gene>
    <name evidence="2" type="ORF">BO78DRAFT_276064</name>
</gene>
<sequence>LSRLPSWMVVLRVVVIHADQQTGARSGLVGVLGDAPVQIIPVDERDRVEAYLALAEANKRNDPSEKDLQRYLAHSAHRALRQKVGMTFGARKVPSKLIPAIMFRFCTQVGGHQG</sequence>
<dbReference type="VEuPathDB" id="FungiDB:BO78DRAFT_276064"/>
<keyword evidence="3" id="KW-1185">Reference proteome</keyword>
<dbReference type="STRING" id="1448318.A0A319E887"/>
<protein>
    <submittedName>
        <fullName evidence="2">Uncharacterized protein</fullName>
    </submittedName>
</protein>